<evidence type="ECO:0000313" key="3">
    <source>
        <dbReference type="Proteomes" id="UP000663836"/>
    </source>
</evidence>
<dbReference type="Proteomes" id="UP000663836">
    <property type="component" value="Unassembled WGS sequence"/>
</dbReference>
<proteinExistence type="predicted"/>
<gene>
    <name evidence="2" type="ORF">JBS370_LOCUS37904</name>
</gene>
<reference evidence="2" key="1">
    <citation type="submission" date="2021-02" db="EMBL/GenBank/DDBJ databases">
        <authorList>
            <person name="Nowell W R."/>
        </authorList>
    </citation>
    <scope>NUCLEOTIDE SEQUENCE</scope>
</reference>
<dbReference type="EMBL" id="CAJOBD010018923">
    <property type="protein sequence ID" value="CAF4231656.1"/>
    <property type="molecule type" value="Genomic_DNA"/>
</dbReference>
<evidence type="ECO:0000313" key="2">
    <source>
        <dbReference type="EMBL" id="CAF4231656.1"/>
    </source>
</evidence>
<accession>A0A820DFZ6</accession>
<organism evidence="2 3">
    <name type="scientific">Rotaria sordida</name>
    <dbReference type="NCBI Taxonomy" id="392033"/>
    <lineage>
        <taxon>Eukaryota</taxon>
        <taxon>Metazoa</taxon>
        <taxon>Spiralia</taxon>
        <taxon>Gnathifera</taxon>
        <taxon>Rotifera</taxon>
        <taxon>Eurotatoria</taxon>
        <taxon>Bdelloidea</taxon>
        <taxon>Philodinida</taxon>
        <taxon>Philodinidae</taxon>
        <taxon>Rotaria</taxon>
    </lineage>
</organism>
<feature type="non-terminal residue" evidence="2">
    <location>
        <position position="1"/>
    </location>
</feature>
<name>A0A820DFZ6_9BILA</name>
<comment type="caution">
    <text evidence="2">The sequence shown here is derived from an EMBL/GenBank/DDBJ whole genome shotgun (WGS) entry which is preliminary data.</text>
</comment>
<evidence type="ECO:0000256" key="1">
    <source>
        <dbReference type="SAM" id="MobiDB-lite"/>
    </source>
</evidence>
<dbReference type="AlphaFoldDB" id="A0A820DFZ6"/>
<protein>
    <submittedName>
        <fullName evidence="2">Uncharacterized protein</fullName>
    </submittedName>
</protein>
<sequence length="38" mass="4049">ACVEEILITTPVTTAPTLTTSRTFPQAPPMTPGTDFEI</sequence>
<feature type="region of interest" description="Disordered" evidence="1">
    <location>
        <begin position="18"/>
        <end position="38"/>
    </location>
</feature>